<dbReference type="InterPro" id="IPR039537">
    <property type="entry name" value="Retrotran_Ty1/copia-like"/>
</dbReference>
<dbReference type="PANTHER" id="PTHR42648:SF28">
    <property type="entry name" value="TRANSPOSON-ENCODED PROTEIN WITH RIBONUCLEASE H-LIKE AND RETROVIRUS ZINC FINGER-LIKE DOMAINS"/>
    <property type="match status" value="1"/>
</dbReference>
<feature type="domain" description="Integrase catalytic" evidence="2">
    <location>
        <begin position="175"/>
        <end position="283"/>
    </location>
</feature>
<dbReference type="GO" id="GO:0008233">
    <property type="term" value="F:peptidase activity"/>
    <property type="evidence" value="ECO:0007669"/>
    <property type="project" value="UniProtKB-KW"/>
</dbReference>
<dbReference type="InterPro" id="IPR036397">
    <property type="entry name" value="RNaseH_sf"/>
</dbReference>
<dbReference type="Proteomes" id="UP000257109">
    <property type="component" value="Unassembled WGS sequence"/>
</dbReference>
<dbReference type="PROSITE" id="PS50994">
    <property type="entry name" value="INTEGRASE"/>
    <property type="match status" value="1"/>
</dbReference>
<keyword evidence="1" id="KW-0645">Protease</keyword>
<feature type="non-terminal residue" evidence="3">
    <location>
        <position position="1"/>
    </location>
</feature>
<proteinExistence type="predicted"/>
<gene>
    <name evidence="3" type="ORF">CR513_23121</name>
</gene>
<dbReference type="Gene3D" id="3.30.420.10">
    <property type="entry name" value="Ribonuclease H-like superfamily/Ribonuclease H"/>
    <property type="match status" value="1"/>
</dbReference>
<dbReference type="SUPFAM" id="SSF53098">
    <property type="entry name" value="Ribonuclease H-like"/>
    <property type="match status" value="1"/>
</dbReference>
<dbReference type="InterPro" id="IPR012337">
    <property type="entry name" value="RNaseH-like_sf"/>
</dbReference>
<dbReference type="PANTHER" id="PTHR42648">
    <property type="entry name" value="TRANSPOSASE, PUTATIVE-RELATED"/>
    <property type="match status" value="1"/>
</dbReference>
<dbReference type="STRING" id="157652.A0A371GVB1"/>
<dbReference type="Pfam" id="PF22936">
    <property type="entry name" value="Pol_BBD"/>
    <property type="match status" value="1"/>
</dbReference>
<dbReference type="OrthoDB" id="1436560at2759"/>
<evidence type="ECO:0000313" key="3">
    <source>
        <dbReference type="EMBL" id="RDX94490.1"/>
    </source>
</evidence>
<dbReference type="AlphaFoldDB" id="A0A371GVB1"/>
<dbReference type="GO" id="GO:0006508">
    <property type="term" value="P:proteolysis"/>
    <property type="evidence" value="ECO:0007669"/>
    <property type="project" value="UniProtKB-KW"/>
</dbReference>
<dbReference type="Pfam" id="PF00665">
    <property type="entry name" value="rve"/>
    <property type="match status" value="1"/>
</dbReference>
<dbReference type="InterPro" id="IPR025724">
    <property type="entry name" value="GAG-pre-integrase_dom"/>
</dbReference>
<protein>
    <recommendedName>
        <fullName evidence="2">Integrase catalytic domain-containing protein</fullName>
    </recommendedName>
</protein>
<dbReference type="InterPro" id="IPR054722">
    <property type="entry name" value="PolX-like_BBD"/>
</dbReference>
<dbReference type="InterPro" id="IPR001584">
    <property type="entry name" value="Integrase_cat-core"/>
</dbReference>
<dbReference type="GO" id="GO:0015074">
    <property type="term" value="P:DNA integration"/>
    <property type="evidence" value="ECO:0007669"/>
    <property type="project" value="InterPro"/>
</dbReference>
<name>A0A371GVB1_MUCPR</name>
<reference evidence="3" key="1">
    <citation type="submission" date="2018-05" db="EMBL/GenBank/DDBJ databases">
        <title>Draft genome of Mucuna pruriens seed.</title>
        <authorList>
            <person name="Nnadi N.E."/>
            <person name="Vos R."/>
            <person name="Hasami M.H."/>
            <person name="Devisetty U.K."/>
            <person name="Aguiy J.C."/>
        </authorList>
    </citation>
    <scope>NUCLEOTIDE SEQUENCE [LARGE SCALE GENOMIC DNA]</scope>
    <source>
        <strain evidence="3">JCA_2017</strain>
    </source>
</reference>
<keyword evidence="1" id="KW-0378">Hydrolase</keyword>
<organism evidence="3 4">
    <name type="scientific">Mucuna pruriens</name>
    <name type="common">Velvet bean</name>
    <name type="synonym">Dolichos pruriens</name>
    <dbReference type="NCBI Taxonomy" id="157652"/>
    <lineage>
        <taxon>Eukaryota</taxon>
        <taxon>Viridiplantae</taxon>
        <taxon>Streptophyta</taxon>
        <taxon>Embryophyta</taxon>
        <taxon>Tracheophyta</taxon>
        <taxon>Spermatophyta</taxon>
        <taxon>Magnoliopsida</taxon>
        <taxon>eudicotyledons</taxon>
        <taxon>Gunneridae</taxon>
        <taxon>Pentapetalae</taxon>
        <taxon>rosids</taxon>
        <taxon>fabids</taxon>
        <taxon>Fabales</taxon>
        <taxon>Fabaceae</taxon>
        <taxon>Papilionoideae</taxon>
        <taxon>50 kb inversion clade</taxon>
        <taxon>NPAAA clade</taxon>
        <taxon>indigoferoid/millettioid clade</taxon>
        <taxon>Phaseoleae</taxon>
        <taxon>Mucuna</taxon>
    </lineage>
</organism>
<dbReference type="EMBL" id="QJKJ01004362">
    <property type="protein sequence ID" value="RDX94490.1"/>
    <property type="molecule type" value="Genomic_DNA"/>
</dbReference>
<evidence type="ECO:0000256" key="1">
    <source>
        <dbReference type="ARBA" id="ARBA00022670"/>
    </source>
</evidence>
<dbReference type="GO" id="GO:0003676">
    <property type="term" value="F:nucleic acid binding"/>
    <property type="evidence" value="ECO:0007669"/>
    <property type="project" value="InterPro"/>
</dbReference>
<accession>A0A371GVB1</accession>
<sequence length="283" mass="32131">MTPHRDWFYTYEPIFEVGMFMGNDHTLEIVGIDTFKLKMHDGTIHIIQGVQYVKGLKKNLLSIGKLDDLGCKIHTEGGILKVVKGNLVVMKVEKIMANLYMLLGDMLQVANPSIATSSQEEATIMRHHRLGHISKPDLEVLVDCNLLLGLKMIRFVSVTTRFVTKRKGKIKGGGLNQFGLGRNVWESPVLSLGGAKYFVSFIDDYSRRLWVYPIKTKSSVFSQFKEFKAQVELETGKKIKCLRIDNGGEYINGDFLEFYKQEGITRQFIIPHTPQQNGVVEDE</sequence>
<evidence type="ECO:0000313" key="4">
    <source>
        <dbReference type="Proteomes" id="UP000257109"/>
    </source>
</evidence>
<dbReference type="Pfam" id="PF13976">
    <property type="entry name" value="gag_pre-integrs"/>
    <property type="match status" value="1"/>
</dbReference>
<keyword evidence="4" id="KW-1185">Reference proteome</keyword>
<evidence type="ECO:0000259" key="2">
    <source>
        <dbReference type="PROSITE" id="PS50994"/>
    </source>
</evidence>
<comment type="caution">
    <text evidence="3">The sequence shown here is derived from an EMBL/GenBank/DDBJ whole genome shotgun (WGS) entry which is preliminary data.</text>
</comment>